<reference evidence="3 4" key="1">
    <citation type="submission" date="2016-10" db="EMBL/GenBank/DDBJ databases">
        <authorList>
            <person name="de Groot N.N."/>
        </authorList>
    </citation>
    <scope>NUCLEOTIDE SEQUENCE [LARGE SCALE GENOMIC DNA]</scope>
    <source>
        <strain evidence="3 4">DSM 21800</strain>
    </source>
</reference>
<dbReference type="InterPro" id="IPR020471">
    <property type="entry name" value="AKR"/>
</dbReference>
<keyword evidence="4" id="KW-1185">Reference proteome</keyword>
<evidence type="ECO:0000256" key="1">
    <source>
        <dbReference type="ARBA" id="ARBA00023002"/>
    </source>
</evidence>
<organism evidence="3 4">
    <name type="scientific">Microlunatus soli</name>
    <dbReference type="NCBI Taxonomy" id="630515"/>
    <lineage>
        <taxon>Bacteria</taxon>
        <taxon>Bacillati</taxon>
        <taxon>Actinomycetota</taxon>
        <taxon>Actinomycetes</taxon>
        <taxon>Propionibacteriales</taxon>
        <taxon>Propionibacteriaceae</taxon>
        <taxon>Microlunatus</taxon>
    </lineage>
</organism>
<dbReference type="Proteomes" id="UP000199103">
    <property type="component" value="Chromosome I"/>
</dbReference>
<name>A0A1H1WJJ7_9ACTN</name>
<dbReference type="Pfam" id="PF00248">
    <property type="entry name" value="Aldo_ket_red"/>
    <property type="match status" value="1"/>
</dbReference>
<evidence type="ECO:0000313" key="4">
    <source>
        <dbReference type="Proteomes" id="UP000199103"/>
    </source>
</evidence>
<dbReference type="InterPro" id="IPR023210">
    <property type="entry name" value="NADP_OxRdtase_dom"/>
</dbReference>
<dbReference type="PRINTS" id="PR00069">
    <property type="entry name" value="ALDKETRDTASE"/>
</dbReference>
<proteinExistence type="predicted"/>
<keyword evidence="1" id="KW-0560">Oxidoreductase</keyword>
<gene>
    <name evidence="3" type="ORF">SAMN04489812_3683</name>
</gene>
<feature type="domain" description="NADP-dependent oxidoreductase" evidence="2">
    <location>
        <begin position="27"/>
        <end position="289"/>
    </location>
</feature>
<dbReference type="RefSeq" id="WP_091526918.1">
    <property type="nucleotide sequence ID" value="NZ_LT629772.1"/>
</dbReference>
<dbReference type="OrthoDB" id="3664926at2"/>
<dbReference type="GO" id="GO:0005737">
    <property type="term" value="C:cytoplasm"/>
    <property type="evidence" value="ECO:0007669"/>
    <property type="project" value="TreeGrafter"/>
</dbReference>
<dbReference type="Gene3D" id="3.20.20.100">
    <property type="entry name" value="NADP-dependent oxidoreductase domain"/>
    <property type="match status" value="1"/>
</dbReference>
<protein>
    <submittedName>
        <fullName evidence="3">Predicted oxidoreductase</fullName>
    </submittedName>
</protein>
<dbReference type="AlphaFoldDB" id="A0A1H1WJJ7"/>
<dbReference type="STRING" id="630515.SAMN04489812_3683"/>
<accession>A0A1H1WJJ7</accession>
<dbReference type="InterPro" id="IPR050791">
    <property type="entry name" value="Aldo-Keto_reductase"/>
</dbReference>
<dbReference type="GO" id="GO:0016491">
    <property type="term" value="F:oxidoreductase activity"/>
    <property type="evidence" value="ECO:0007669"/>
    <property type="project" value="UniProtKB-KW"/>
</dbReference>
<dbReference type="PANTHER" id="PTHR43625:SF40">
    <property type="entry name" value="ALDO-KETO REDUCTASE YAKC [NADP(+)]"/>
    <property type="match status" value="1"/>
</dbReference>
<evidence type="ECO:0000313" key="3">
    <source>
        <dbReference type="EMBL" id="SDS97275.1"/>
    </source>
</evidence>
<sequence>MTEQTQTKLDAKASGTFEIKDLGAVHRLGFGAMRITGPGIWGEPADREVARQVVRRAVELGTDFIDTADAYGPNVSEEIIAEAIHPYGEVKIATKIGHTRQGPNQWTPVGRPEYLRQQVELILRRLKIDKIDLLQLHRIDPEVPAETQFEALAAFQSEGKVGALGLSEVSVDELKKAAEFFTVATVQNRYNLTDRKSEDVLDYSTEQGIGFIPWAPISSGKLAEPGGPVAEVAERLGATSSQVALAWLLRRSPVMLPIPGTGSVAHLEENIGAASLQLDDEAYESIAAAVA</sequence>
<dbReference type="CDD" id="cd19088">
    <property type="entry name" value="AKR_AKR13B1"/>
    <property type="match status" value="1"/>
</dbReference>
<evidence type="ECO:0000259" key="2">
    <source>
        <dbReference type="Pfam" id="PF00248"/>
    </source>
</evidence>
<dbReference type="SUPFAM" id="SSF51430">
    <property type="entry name" value="NAD(P)-linked oxidoreductase"/>
    <property type="match status" value="1"/>
</dbReference>
<dbReference type="PANTHER" id="PTHR43625">
    <property type="entry name" value="AFLATOXIN B1 ALDEHYDE REDUCTASE"/>
    <property type="match status" value="1"/>
</dbReference>
<dbReference type="EMBL" id="LT629772">
    <property type="protein sequence ID" value="SDS97275.1"/>
    <property type="molecule type" value="Genomic_DNA"/>
</dbReference>
<dbReference type="InterPro" id="IPR036812">
    <property type="entry name" value="NAD(P)_OxRdtase_dom_sf"/>
</dbReference>